<dbReference type="GO" id="GO:0003677">
    <property type="term" value="F:DNA binding"/>
    <property type="evidence" value="ECO:0007669"/>
    <property type="project" value="UniProtKB-KW"/>
</dbReference>
<dbReference type="InterPro" id="IPR001289">
    <property type="entry name" value="NFYA"/>
</dbReference>
<keyword evidence="5 6" id="KW-0539">Nucleus</keyword>
<evidence type="ECO:0000256" key="5">
    <source>
        <dbReference type="ARBA" id="ARBA00023242"/>
    </source>
</evidence>
<dbReference type="eggNOG" id="KOG1561">
    <property type="taxonomic scope" value="Eukaryota"/>
</dbReference>
<reference evidence="7" key="1">
    <citation type="journal article" date="2013" name="Nature">
        <title>Draft genome of the wheat A-genome progenitor Triticum urartu.</title>
        <authorList>
            <person name="Ling H.Q."/>
            <person name="Zhao S."/>
            <person name="Liu D."/>
            <person name="Wang J."/>
            <person name="Sun H."/>
            <person name="Zhang C."/>
            <person name="Fan H."/>
            <person name="Li D."/>
            <person name="Dong L."/>
            <person name="Tao Y."/>
            <person name="Gao C."/>
            <person name="Wu H."/>
            <person name="Li Y."/>
            <person name="Cui Y."/>
            <person name="Guo X."/>
            <person name="Zheng S."/>
            <person name="Wang B."/>
            <person name="Yu K."/>
            <person name="Liang Q."/>
            <person name="Yang W."/>
            <person name="Lou X."/>
            <person name="Chen J."/>
            <person name="Feng M."/>
            <person name="Jian J."/>
            <person name="Zhang X."/>
            <person name="Luo G."/>
            <person name="Jiang Y."/>
            <person name="Liu J."/>
            <person name="Wang Z."/>
            <person name="Sha Y."/>
            <person name="Zhang B."/>
            <person name="Wu H."/>
            <person name="Tang D."/>
            <person name="Shen Q."/>
            <person name="Xue P."/>
            <person name="Zou S."/>
            <person name="Wang X."/>
            <person name="Liu X."/>
            <person name="Wang F."/>
            <person name="Yang Y."/>
            <person name="An X."/>
            <person name="Dong Z."/>
            <person name="Zhang K."/>
            <person name="Zhang X."/>
            <person name="Luo M.C."/>
            <person name="Dvorak J."/>
            <person name="Tong Y."/>
            <person name="Wang J."/>
            <person name="Yang H."/>
            <person name="Li Z."/>
            <person name="Wang D."/>
            <person name="Zhang A."/>
            <person name="Wang J."/>
        </authorList>
    </citation>
    <scope>NUCLEOTIDE SEQUENCE</scope>
</reference>
<comment type="subunit">
    <text evidence="6">Heterotrimer.</text>
</comment>
<comment type="subcellular location">
    <subcellularLocation>
        <location evidence="1 6">Nucleus</location>
    </subcellularLocation>
</comment>
<evidence type="ECO:0000256" key="4">
    <source>
        <dbReference type="ARBA" id="ARBA00023163"/>
    </source>
</evidence>
<organism evidence="7">
    <name type="scientific">Triticum urartu</name>
    <name type="common">Red wild einkorn</name>
    <name type="synonym">Crithodium urartu</name>
    <dbReference type="NCBI Taxonomy" id="4572"/>
    <lineage>
        <taxon>Eukaryota</taxon>
        <taxon>Viridiplantae</taxon>
        <taxon>Streptophyta</taxon>
        <taxon>Embryophyta</taxon>
        <taxon>Tracheophyta</taxon>
        <taxon>Spermatophyta</taxon>
        <taxon>Magnoliopsida</taxon>
        <taxon>Liliopsida</taxon>
        <taxon>Poales</taxon>
        <taxon>Poaceae</taxon>
        <taxon>BOP clade</taxon>
        <taxon>Pooideae</taxon>
        <taxon>Triticodae</taxon>
        <taxon>Triticeae</taxon>
        <taxon>Triticinae</taxon>
        <taxon>Triticum</taxon>
    </lineage>
</organism>
<evidence type="ECO:0000256" key="6">
    <source>
        <dbReference type="RuleBase" id="RU367155"/>
    </source>
</evidence>
<dbReference type="PRINTS" id="PR00616">
    <property type="entry name" value="CCAATSUBUNTB"/>
</dbReference>
<dbReference type="Pfam" id="PF02045">
    <property type="entry name" value="CBFB_NFYA"/>
    <property type="match status" value="1"/>
</dbReference>
<keyword evidence="4 6" id="KW-0804">Transcription</keyword>
<name>M7Z760_TRIUA</name>
<dbReference type="Gene3D" id="6.10.250.2430">
    <property type="match status" value="1"/>
</dbReference>
<dbReference type="AlphaFoldDB" id="M7Z760"/>
<evidence type="ECO:0000313" key="7">
    <source>
        <dbReference type="EMBL" id="EMS48230.1"/>
    </source>
</evidence>
<comment type="function">
    <text evidence="6">Component of the sequence-specific heterotrimeric transcription factor (NF-Y) which specifically recognizes a 5'-CCAAT-3' box motif found in the promoters of its target genes.</text>
</comment>
<dbReference type="PROSITE" id="PS51152">
    <property type="entry name" value="NFYA_HAP2_2"/>
    <property type="match status" value="1"/>
</dbReference>
<keyword evidence="2 6" id="KW-0805">Transcription regulation</keyword>
<sequence length="193" mass="20938">MEHSATIALQSPLPEYNSRFEFGPGPSMFSVANLPDVFQMSSGYPSAEQCYGLLTTYAMKSTPGGRLLLPLNATADAPIYVNAKQYEGILRRRRARAKVERENQLVKGRKPYLHESRHRHAMRRARGTGGRFLNTKKEGNGKDAGGGGKRAEQIILGSTALGCPSTSHYLFPENSGAGSQGSCDDGAPHMPVK</sequence>
<evidence type="ECO:0000256" key="3">
    <source>
        <dbReference type="ARBA" id="ARBA00023125"/>
    </source>
</evidence>
<accession>M7Z760</accession>
<evidence type="ECO:0000256" key="1">
    <source>
        <dbReference type="ARBA" id="ARBA00004123"/>
    </source>
</evidence>
<dbReference type="GO" id="GO:0005634">
    <property type="term" value="C:nucleus"/>
    <property type="evidence" value="ECO:0007669"/>
    <property type="project" value="UniProtKB-SubCell"/>
</dbReference>
<dbReference type="SMART" id="SM00521">
    <property type="entry name" value="CBF"/>
    <property type="match status" value="1"/>
</dbReference>
<gene>
    <name evidence="7" type="ORF">TRIUR3_27732</name>
</gene>
<proteinExistence type="inferred from homology"/>
<keyword evidence="3 6" id="KW-0238">DNA-binding</keyword>
<dbReference type="GO" id="GO:0003700">
    <property type="term" value="F:DNA-binding transcription factor activity"/>
    <property type="evidence" value="ECO:0007669"/>
    <property type="project" value="UniProtKB-UniRule"/>
</dbReference>
<dbReference type="EMBL" id="KD251486">
    <property type="protein sequence ID" value="EMS48230.1"/>
    <property type="molecule type" value="Genomic_DNA"/>
</dbReference>
<comment type="similarity">
    <text evidence="6">Belongs to the NFYA/HAP2 subunit family.</text>
</comment>
<evidence type="ECO:0000256" key="2">
    <source>
        <dbReference type="ARBA" id="ARBA00023015"/>
    </source>
</evidence>
<protein>
    <recommendedName>
        <fullName evidence="6">Nuclear transcription factor Y subunit</fullName>
    </recommendedName>
</protein>
<dbReference type="STRING" id="4572.M7Z760"/>
<dbReference type="PANTHER" id="PTHR12632">
    <property type="entry name" value="TRANSCRIPTION FACTOR NF-Y ALPHA-RELATED"/>
    <property type="match status" value="1"/>
</dbReference>